<dbReference type="Proteomes" id="UP000290013">
    <property type="component" value="Chromosome"/>
</dbReference>
<sequence>MQELIHHTTQTLEFHLDQLNKVQEAYLAKSFDFDSRFDAFLHQLLDYFKTKGNTTHESEVLKIMNMIETVKRGFNPVKLESISSGKRNLLYGFSFNGIEMMHGFLTELLAKEQKKLDESEELLSGLMISLYQNNILDDAKIKELNSVIKIGQFWEQLLSQNTSIAGINKKLRLSLLSEDIYLIIEKIITKIT</sequence>
<dbReference type="RefSeq" id="WP_130914155.1">
    <property type="nucleotide sequence ID" value="NZ_LR215974.1"/>
</dbReference>
<name>A0A4V6YTI0_9FLAO</name>
<protein>
    <submittedName>
        <fullName evidence="1">Uncharacterized protein</fullName>
    </submittedName>
</protein>
<accession>A0A4V6YTI0</accession>
<evidence type="ECO:0000313" key="1">
    <source>
        <dbReference type="EMBL" id="VFB03574.1"/>
    </source>
</evidence>
<dbReference type="EMBL" id="LR215974">
    <property type="protein sequence ID" value="VFB03574.1"/>
    <property type="molecule type" value="Genomic_DNA"/>
</dbReference>
<dbReference type="KEGG" id="ctai:NCTC12078_01589"/>
<dbReference type="AlphaFoldDB" id="A0A4V6YTI0"/>
<reference evidence="1 2" key="1">
    <citation type="submission" date="2019-02" db="EMBL/GenBank/DDBJ databases">
        <authorList>
            <consortium name="Pathogen Informatics"/>
        </authorList>
    </citation>
    <scope>NUCLEOTIDE SEQUENCE [LARGE SCALE GENOMIC DNA]</scope>
    <source>
        <strain evidence="1 2">3012STDY6944375</strain>
    </source>
</reference>
<proteinExistence type="predicted"/>
<evidence type="ECO:0000313" key="2">
    <source>
        <dbReference type="Proteomes" id="UP000290013"/>
    </source>
</evidence>
<organism evidence="1 2">
    <name type="scientific">Chryseobacterium taihuense</name>
    <dbReference type="NCBI Taxonomy" id="1141221"/>
    <lineage>
        <taxon>Bacteria</taxon>
        <taxon>Pseudomonadati</taxon>
        <taxon>Bacteroidota</taxon>
        <taxon>Flavobacteriia</taxon>
        <taxon>Flavobacteriales</taxon>
        <taxon>Weeksellaceae</taxon>
        <taxon>Chryseobacterium group</taxon>
        <taxon>Chryseobacterium</taxon>
    </lineage>
</organism>
<gene>
    <name evidence="1" type="ORF">NCTC12078_01589</name>
</gene>